<evidence type="ECO:0000313" key="6">
    <source>
        <dbReference type="EnsemblPlants" id="ONIVA06G16260.1"/>
    </source>
</evidence>
<feature type="region of interest" description="Disordered" evidence="4">
    <location>
        <begin position="143"/>
        <end position="190"/>
    </location>
</feature>
<accession>A0A0E0HQC8</accession>
<evidence type="ECO:0000256" key="3">
    <source>
        <dbReference type="ARBA" id="ARBA00022833"/>
    </source>
</evidence>
<reference evidence="6" key="2">
    <citation type="submission" date="2018-04" db="EMBL/GenBank/DDBJ databases">
        <title>OnivRS2 (Oryza nivara Reference Sequence Version 2).</title>
        <authorList>
            <person name="Zhang J."/>
            <person name="Kudrna D."/>
            <person name="Lee S."/>
            <person name="Talag J."/>
            <person name="Rajasekar S."/>
            <person name="Welchert J."/>
            <person name="Hsing Y.-I."/>
            <person name="Wing R.A."/>
        </authorList>
    </citation>
    <scope>NUCLEOTIDE SEQUENCE [LARGE SCALE GENOMIC DNA]</scope>
    <source>
        <strain evidence="6">SL10</strain>
    </source>
</reference>
<sequence length="214" mass="22093">MKLSTFATAAAAAADRSRGGGGKHGVRAASCVGATGGVIAGDMAEVELLRRAQPAVGGGETVYQECPKNHAASLGGHGAGRLRGVHAVVGGEPADPTSLMCAACGCHCNFHCWLLEGSPPPPPPLALPGPPMPANVLHGQLHREEETPEVRLPRVDGDESDNNSDGSEYYDERSVSPPSPPHLPAPVVHQPYYPSAQHMLLSLGSSGQAQRLPL</sequence>
<dbReference type="EnsemblPlants" id="ONIVA06G16260.1">
    <property type="protein sequence ID" value="ONIVA06G16260.1"/>
    <property type="gene ID" value="ONIVA06G16260"/>
</dbReference>
<evidence type="ECO:0000313" key="7">
    <source>
        <dbReference type="Proteomes" id="UP000006591"/>
    </source>
</evidence>
<dbReference type="OMA" id="ECPKNHA"/>
<organism evidence="6">
    <name type="scientific">Oryza nivara</name>
    <name type="common">Indian wild rice</name>
    <name type="synonym">Oryza sativa f. spontanea</name>
    <dbReference type="NCBI Taxonomy" id="4536"/>
    <lineage>
        <taxon>Eukaryota</taxon>
        <taxon>Viridiplantae</taxon>
        <taxon>Streptophyta</taxon>
        <taxon>Embryophyta</taxon>
        <taxon>Tracheophyta</taxon>
        <taxon>Spermatophyta</taxon>
        <taxon>Magnoliopsida</taxon>
        <taxon>Liliopsida</taxon>
        <taxon>Poales</taxon>
        <taxon>Poaceae</taxon>
        <taxon>BOP clade</taxon>
        <taxon>Oryzoideae</taxon>
        <taxon>Oryzeae</taxon>
        <taxon>Oryzinae</taxon>
        <taxon>Oryza</taxon>
    </lineage>
</organism>
<evidence type="ECO:0000256" key="2">
    <source>
        <dbReference type="ARBA" id="ARBA00022771"/>
    </source>
</evidence>
<dbReference type="AlphaFoldDB" id="A0A0E0HQC8"/>
<dbReference type="PANTHER" id="PTHR31948">
    <property type="entry name" value="ZINC-FINGER HOMEODOMAIN PROTEIN 2"/>
    <property type="match status" value="1"/>
</dbReference>
<dbReference type="GO" id="GO:0005634">
    <property type="term" value="C:nucleus"/>
    <property type="evidence" value="ECO:0007669"/>
    <property type="project" value="TreeGrafter"/>
</dbReference>
<dbReference type="PANTHER" id="PTHR31948:SF72">
    <property type="entry name" value="ZINC-FINGER HOMEODOMAIN PROTEIN 10"/>
    <property type="match status" value="1"/>
</dbReference>
<dbReference type="Proteomes" id="UP000006591">
    <property type="component" value="Chromosome 6"/>
</dbReference>
<dbReference type="InterPro" id="IPR006456">
    <property type="entry name" value="ZF_HD_homeobox_Cys/His_dimer"/>
</dbReference>
<dbReference type="GO" id="GO:0003700">
    <property type="term" value="F:DNA-binding transcription factor activity"/>
    <property type="evidence" value="ECO:0007669"/>
    <property type="project" value="TreeGrafter"/>
</dbReference>
<name>A0A0E0HQC8_ORYNI</name>
<feature type="domain" description="ZF-HD dimerization-type" evidence="5">
    <location>
        <begin position="63"/>
        <end position="114"/>
    </location>
</feature>
<dbReference type="HOGENOM" id="CLU_108676_0_0_1"/>
<dbReference type="Pfam" id="PF04770">
    <property type="entry name" value="ZF-HD_dimer"/>
    <property type="match status" value="1"/>
</dbReference>
<dbReference type="STRING" id="4536.A0A0E0HQC8"/>
<dbReference type="GO" id="GO:0000976">
    <property type="term" value="F:transcription cis-regulatory region binding"/>
    <property type="evidence" value="ECO:0007669"/>
    <property type="project" value="TreeGrafter"/>
</dbReference>
<feature type="compositionally biased region" description="Basic and acidic residues" evidence="4">
    <location>
        <begin position="143"/>
        <end position="157"/>
    </location>
</feature>
<dbReference type="GO" id="GO:0008270">
    <property type="term" value="F:zinc ion binding"/>
    <property type="evidence" value="ECO:0007669"/>
    <property type="project" value="UniProtKB-KW"/>
</dbReference>
<dbReference type="PROSITE" id="PS51523">
    <property type="entry name" value="ZF_HD_DIMER"/>
    <property type="match status" value="1"/>
</dbReference>
<keyword evidence="2" id="KW-0863">Zinc-finger</keyword>
<protein>
    <recommendedName>
        <fullName evidence="5">ZF-HD dimerization-type domain-containing protein</fullName>
    </recommendedName>
</protein>
<evidence type="ECO:0000256" key="1">
    <source>
        <dbReference type="ARBA" id="ARBA00022723"/>
    </source>
</evidence>
<keyword evidence="3" id="KW-0862">Zinc</keyword>
<keyword evidence="7" id="KW-1185">Reference proteome</keyword>
<proteinExistence type="predicted"/>
<evidence type="ECO:0000256" key="4">
    <source>
        <dbReference type="SAM" id="MobiDB-lite"/>
    </source>
</evidence>
<dbReference type="GO" id="GO:0050793">
    <property type="term" value="P:regulation of developmental process"/>
    <property type="evidence" value="ECO:0007669"/>
    <property type="project" value="TreeGrafter"/>
</dbReference>
<evidence type="ECO:0000259" key="5">
    <source>
        <dbReference type="PROSITE" id="PS51523"/>
    </source>
</evidence>
<keyword evidence="1" id="KW-0479">Metal-binding</keyword>
<dbReference type="eggNOG" id="ENOG502QWG3">
    <property type="taxonomic scope" value="Eukaryota"/>
</dbReference>
<dbReference type="Gramene" id="ONIVA06G16260.1">
    <property type="protein sequence ID" value="ONIVA06G16260.1"/>
    <property type="gene ID" value="ONIVA06G16260"/>
</dbReference>
<reference evidence="6" key="1">
    <citation type="submission" date="2015-04" db="UniProtKB">
        <authorList>
            <consortium name="EnsemblPlants"/>
        </authorList>
    </citation>
    <scope>IDENTIFICATION</scope>
    <source>
        <strain evidence="6">SL10</strain>
    </source>
</reference>